<reference evidence="5" key="1">
    <citation type="submission" date="2022-11" db="EMBL/GenBank/DDBJ databases">
        <authorList>
            <person name="Petersen C."/>
        </authorList>
    </citation>
    <scope>NUCLEOTIDE SEQUENCE</scope>
    <source>
        <strain evidence="5">IBT 19713</strain>
    </source>
</reference>
<dbReference type="Gene3D" id="3.40.50.1820">
    <property type="entry name" value="alpha/beta hydrolase"/>
    <property type="match status" value="1"/>
</dbReference>
<dbReference type="OrthoDB" id="2152029at2759"/>
<evidence type="ECO:0000256" key="2">
    <source>
        <dbReference type="ARBA" id="ARBA00022801"/>
    </source>
</evidence>
<organism evidence="5 6">
    <name type="scientific">Penicillium chermesinum</name>
    <dbReference type="NCBI Taxonomy" id="63820"/>
    <lineage>
        <taxon>Eukaryota</taxon>
        <taxon>Fungi</taxon>
        <taxon>Dikarya</taxon>
        <taxon>Ascomycota</taxon>
        <taxon>Pezizomycotina</taxon>
        <taxon>Eurotiomycetes</taxon>
        <taxon>Eurotiomycetidae</taxon>
        <taxon>Eurotiales</taxon>
        <taxon>Aspergillaceae</taxon>
        <taxon>Penicillium</taxon>
    </lineage>
</organism>
<gene>
    <name evidence="5" type="ORF">N7468_009619</name>
</gene>
<dbReference type="InterPro" id="IPR033140">
    <property type="entry name" value="Lipase_GDXG_put_SER_AS"/>
</dbReference>
<dbReference type="AlphaFoldDB" id="A0A9W9TGA9"/>
<evidence type="ECO:0000313" key="6">
    <source>
        <dbReference type="Proteomes" id="UP001150941"/>
    </source>
</evidence>
<dbReference type="PROSITE" id="PS01174">
    <property type="entry name" value="LIPASE_GDXG_SER"/>
    <property type="match status" value="1"/>
</dbReference>
<keyword evidence="2" id="KW-0378">Hydrolase</keyword>
<dbReference type="GO" id="GO:0072330">
    <property type="term" value="P:monocarboxylic acid biosynthetic process"/>
    <property type="evidence" value="ECO:0007669"/>
    <property type="project" value="UniProtKB-ARBA"/>
</dbReference>
<dbReference type="Proteomes" id="UP001150941">
    <property type="component" value="Unassembled WGS sequence"/>
</dbReference>
<dbReference type="EMBL" id="JAPQKS010000007">
    <property type="protein sequence ID" value="KAJ5220415.1"/>
    <property type="molecule type" value="Genomic_DNA"/>
</dbReference>
<protein>
    <recommendedName>
        <fullName evidence="4">Alpha/beta hydrolase fold-3 domain-containing protein</fullName>
    </recommendedName>
</protein>
<proteinExistence type="inferred from homology"/>
<dbReference type="InterPro" id="IPR002168">
    <property type="entry name" value="Lipase_GDXG_HIS_AS"/>
</dbReference>
<feature type="active site" evidence="3">
    <location>
        <position position="195"/>
    </location>
</feature>
<dbReference type="GO" id="GO:0017000">
    <property type="term" value="P:antibiotic biosynthetic process"/>
    <property type="evidence" value="ECO:0007669"/>
    <property type="project" value="UniProtKB-ARBA"/>
</dbReference>
<keyword evidence="6" id="KW-1185">Reference proteome</keyword>
<dbReference type="SUPFAM" id="SSF53474">
    <property type="entry name" value="alpha/beta-Hydrolases"/>
    <property type="match status" value="1"/>
</dbReference>
<feature type="domain" description="Alpha/beta hydrolase fold-3" evidence="4">
    <location>
        <begin position="115"/>
        <end position="296"/>
    </location>
</feature>
<dbReference type="PANTHER" id="PTHR48081:SF8">
    <property type="entry name" value="ALPHA_BETA HYDROLASE FOLD-3 DOMAIN-CONTAINING PROTEIN-RELATED"/>
    <property type="match status" value="1"/>
</dbReference>
<dbReference type="GeneID" id="83206218"/>
<dbReference type="InterPro" id="IPR029058">
    <property type="entry name" value="AB_hydrolase_fold"/>
</dbReference>
<evidence type="ECO:0000256" key="1">
    <source>
        <dbReference type="ARBA" id="ARBA00010515"/>
    </source>
</evidence>
<sequence length="302" mass="33527">MAPHDTPTLLQLPFLAIAYLQPGRRQDPDWTYRQALYNSALKALLDAFAFCRIKPGLSLRAGFERDRFVLIEPGRPELYTGIAQDKEVKPEVIGGTWYPKRLPSDFTIPEGGHIVLHLHGGSYIMGDGRTASCQFLAKNLLSHTPARYVLCLQYRLAVSPKTRFPAQLQDAISAYSYMIHTLHIPPTRIILSGDSAGGHLVLALLRYIVNFGGKSLLPPPKCSWLWSPWCDVPAGAERTAWIKNPKYSTDYTPGSLQAWGAKNFLRNLHLTAAVEEYVAPIKHPFPLPSPMFIVSGGARGPV</sequence>
<dbReference type="GO" id="GO:0016787">
    <property type="term" value="F:hydrolase activity"/>
    <property type="evidence" value="ECO:0007669"/>
    <property type="project" value="UniProtKB-KW"/>
</dbReference>
<dbReference type="InterPro" id="IPR050300">
    <property type="entry name" value="GDXG_lipolytic_enzyme"/>
</dbReference>
<dbReference type="Pfam" id="PF07859">
    <property type="entry name" value="Abhydrolase_3"/>
    <property type="match status" value="1"/>
</dbReference>
<evidence type="ECO:0000313" key="5">
    <source>
        <dbReference type="EMBL" id="KAJ5220415.1"/>
    </source>
</evidence>
<dbReference type="PANTHER" id="PTHR48081">
    <property type="entry name" value="AB HYDROLASE SUPERFAMILY PROTEIN C4A8.06C"/>
    <property type="match status" value="1"/>
</dbReference>
<accession>A0A9W9TGA9</accession>
<dbReference type="InterPro" id="IPR013094">
    <property type="entry name" value="AB_hydrolase_3"/>
</dbReference>
<dbReference type="PROSITE" id="PS01173">
    <property type="entry name" value="LIPASE_GDXG_HIS"/>
    <property type="match status" value="1"/>
</dbReference>
<name>A0A9W9TGA9_9EURO</name>
<reference evidence="5" key="2">
    <citation type="journal article" date="2023" name="IMA Fungus">
        <title>Comparative genomic study of the Penicillium genus elucidates a diverse pangenome and 15 lateral gene transfer events.</title>
        <authorList>
            <person name="Petersen C."/>
            <person name="Sorensen T."/>
            <person name="Nielsen M.R."/>
            <person name="Sondergaard T.E."/>
            <person name="Sorensen J.L."/>
            <person name="Fitzpatrick D.A."/>
            <person name="Frisvad J.C."/>
            <person name="Nielsen K.L."/>
        </authorList>
    </citation>
    <scope>NUCLEOTIDE SEQUENCE</scope>
    <source>
        <strain evidence="5">IBT 19713</strain>
    </source>
</reference>
<comment type="caution">
    <text evidence="5">The sequence shown here is derived from an EMBL/GenBank/DDBJ whole genome shotgun (WGS) entry which is preliminary data.</text>
</comment>
<evidence type="ECO:0000256" key="3">
    <source>
        <dbReference type="PROSITE-ProRule" id="PRU10038"/>
    </source>
</evidence>
<comment type="similarity">
    <text evidence="1">Belongs to the 'GDXG' lipolytic enzyme family.</text>
</comment>
<evidence type="ECO:0000259" key="4">
    <source>
        <dbReference type="Pfam" id="PF07859"/>
    </source>
</evidence>
<dbReference type="RefSeq" id="XP_058327245.1">
    <property type="nucleotide sequence ID" value="XM_058478915.1"/>
</dbReference>